<gene>
    <name evidence="9" type="ORF">LOD99_8758</name>
</gene>
<keyword evidence="4 9" id="KW-0689">Ribosomal protein</keyword>
<dbReference type="AlphaFoldDB" id="A0AAV7JFK9"/>
<accession>A0AAV7JFK9</accession>
<keyword evidence="3" id="KW-0809">Transit peptide</keyword>
<keyword evidence="6" id="KW-0687">Ribonucleoprotein</keyword>
<evidence type="ECO:0000256" key="5">
    <source>
        <dbReference type="ARBA" id="ARBA00023128"/>
    </source>
</evidence>
<dbReference type="GO" id="GO:0005739">
    <property type="term" value="C:mitochondrion"/>
    <property type="evidence" value="ECO:0007669"/>
    <property type="project" value="UniProtKB-SubCell"/>
</dbReference>
<evidence type="ECO:0000256" key="7">
    <source>
        <dbReference type="ARBA" id="ARBA00035192"/>
    </source>
</evidence>
<evidence type="ECO:0000256" key="3">
    <source>
        <dbReference type="ARBA" id="ARBA00022946"/>
    </source>
</evidence>
<evidence type="ECO:0000313" key="10">
    <source>
        <dbReference type="Proteomes" id="UP001165289"/>
    </source>
</evidence>
<dbReference type="Pfam" id="PF09812">
    <property type="entry name" value="MRP-L28"/>
    <property type="match status" value="1"/>
</dbReference>
<evidence type="ECO:0000256" key="2">
    <source>
        <dbReference type="ARBA" id="ARBA00009360"/>
    </source>
</evidence>
<dbReference type="GO" id="GO:1990904">
    <property type="term" value="C:ribonucleoprotein complex"/>
    <property type="evidence" value="ECO:0007669"/>
    <property type="project" value="UniProtKB-KW"/>
</dbReference>
<keyword evidence="5" id="KW-0496">Mitochondrion</keyword>
<dbReference type="EMBL" id="JAKMXF010000341">
    <property type="protein sequence ID" value="KAI6647581.1"/>
    <property type="molecule type" value="Genomic_DNA"/>
</dbReference>
<evidence type="ECO:0000256" key="4">
    <source>
        <dbReference type="ARBA" id="ARBA00022980"/>
    </source>
</evidence>
<comment type="caution">
    <text evidence="9">The sequence shown here is derived from an EMBL/GenBank/DDBJ whole genome shotgun (WGS) entry which is preliminary data.</text>
</comment>
<evidence type="ECO:0000256" key="8">
    <source>
        <dbReference type="SAM" id="MobiDB-lite"/>
    </source>
</evidence>
<organism evidence="9 10">
    <name type="scientific">Oopsacas minuta</name>
    <dbReference type="NCBI Taxonomy" id="111878"/>
    <lineage>
        <taxon>Eukaryota</taxon>
        <taxon>Metazoa</taxon>
        <taxon>Porifera</taxon>
        <taxon>Hexactinellida</taxon>
        <taxon>Hexasterophora</taxon>
        <taxon>Lyssacinosida</taxon>
        <taxon>Leucopsacidae</taxon>
        <taxon>Oopsacas</taxon>
    </lineage>
</organism>
<sequence>MATPSNILLLTLRPRVLFWVPGYSQRWLSSPKPKSRRQPAKLDKEKNIRLQKKFQVAEYKKQLQDEAKKVHCMKIALRGEALDPEALNPIRKRPLKVYTPEEIDQQITIKKEWSSYKNRQSAETFRQLNNLLKSRIKAMRELKKASPALYEATLRADPEACLPIEIDPIPEYPAREGYEAPEPYDKLFPDKKT</sequence>
<proteinExistence type="inferred from homology"/>
<comment type="similarity">
    <text evidence="2">Belongs to the mitochondrion-specific ribosomal protein mL40 family.</text>
</comment>
<protein>
    <recommendedName>
        <fullName evidence="7">Large ribosomal subunit protein mL40</fullName>
    </recommendedName>
</protein>
<name>A0AAV7JFK9_9METZ</name>
<evidence type="ECO:0000256" key="6">
    <source>
        <dbReference type="ARBA" id="ARBA00023274"/>
    </source>
</evidence>
<dbReference type="Proteomes" id="UP001165289">
    <property type="component" value="Unassembled WGS sequence"/>
</dbReference>
<evidence type="ECO:0000256" key="1">
    <source>
        <dbReference type="ARBA" id="ARBA00004173"/>
    </source>
</evidence>
<feature type="region of interest" description="Disordered" evidence="8">
    <location>
        <begin position="173"/>
        <end position="193"/>
    </location>
</feature>
<dbReference type="InterPro" id="IPR019192">
    <property type="entry name" value="Ribosomal_mL40"/>
</dbReference>
<keyword evidence="10" id="KW-1185">Reference proteome</keyword>
<reference evidence="9 10" key="1">
    <citation type="journal article" date="2023" name="BMC Biol.">
        <title>The compact genome of the sponge Oopsacas minuta (Hexactinellida) is lacking key metazoan core genes.</title>
        <authorList>
            <person name="Santini S."/>
            <person name="Schenkelaars Q."/>
            <person name="Jourda C."/>
            <person name="Duchesne M."/>
            <person name="Belahbib H."/>
            <person name="Rocher C."/>
            <person name="Selva M."/>
            <person name="Riesgo A."/>
            <person name="Vervoort M."/>
            <person name="Leys S.P."/>
            <person name="Kodjabachian L."/>
            <person name="Le Bivic A."/>
            <person name="Borchiellini C."/>
            <person name="Claverie J.M."/>
            <person name="Renard E."/>
        </authorList>
    </citation>
    <scope>NUCLEOTIDE SEQUENCE [LARGE SCALE GENOMIC DNA]</scope>
    <source>
        <strain evidence="9">SPO-2</strain>
    </source>
</reference>
<evidence type="ECO:0000313" key="9">
    <source>
        <dbReference type="EMBL" id="KAI6647581.1"/>
    </source>
</evidence>
<dbReference type="Gene3D" id="6.10.250.3440">
    <property type="match status" value="1"/>
</dbReference>
<comment type="subcellular location">
    <subcellularLocation>
        <location evidence="1">Mitochondrion</location>
    </subcellularLocation>
</comment>
<dbReference type="GO" id="GO:0005840">
    <property type="term" value="C:ribosome"/>
    <property type="evidence" value="ECO:0007669"/>
    <property type="project" value="UniProtKB-KW"/>
</dbReference>